<feature type="transmembrane region" description="Helical" evidence="6">
    <location>
        <begin position="7"/>
        <end position="32"/>
    </location>
</feature>
<dbReference type="Proteomes" id="UP000663844">
    <property type="component" value="Unassembled WGS sequence"/>
</dbReference>
<comment type="caution">
    <text evidence="8">The sequence shown here is derived from an EMBL/GenBank/DDBJ whole genome shotgun (WGS) entry which is preliminary data.</text>
</comment>
<dbReference type="GO" id="GO:0016020">
    <property type="term" value="C:membrane"/>
    <property type="evidence" value="ECO:0007669"/>
    <property type="project" value="UniProtKB-SubCell"/>
</dbReference>
<dbReference type="EMBL" id="CAJNOE010000110">
    <property type="protein sequence ID" value="CAF0927165.1"/>
    <property type="molecule type" value="Genomic_DNA"/>
</dbReference>
<organism evidence="8 11">
    <name type="scientific">Adineta steineri</name>
    <dbReference type="NCBI Taxonomy" id="433720"/>
    <lineage>
        <taxon>Eukaryota</taxon>
        <taxon>Metazoa</taxon>
        <taxon>Spiralia</taxon>
        <taxon>Gnathifera</taxon>
        <taxon>Rotifera</taxon>
        <taxon>Eurotatoria</taxon>
        <taxon>Bdelloidea</taxon>
        <taxon>Adinetida</taxon>
        <taxon>Adinetidae</taxon>
        <taxon>Adineta</taxon>
    </lineage>
</organism>
<evidence type="ECO:0008006" key="12">
    <source>
        <dbReference type="Google" id="ProtNLM"/>
    </source>
</evidence>
<name>A0A814I250_9BILA</name>
<feature type="compositionally biased region" description="Low complexity" evidence="5">
    <location>
        <begin position="196"/>
        <end position="205"/>
    </location>
</feature>
<sequence>MQGAQRLIGLIFMILILIFAIIHLAVGISIIVRVHNYGDVFGPERGIAAFNIVISIYAIVIGAVGLVGVIAGKSALSKIAAFASIALAFFALVSLITALIINSLAITYVTSRFNDGMNGYQSNQNWRNIVDRIQTKYDCCGNNIWLDWSRISLNASVTTSNSTNSTATTPVNNGTISNTTTPTGNGSLATTTLAPSGAGSATTVGSGTGAGNGTTVGSGTGAGSGTTVGTGTGAGSGTTVGTGTGAGSGTTIGTGTGTGTGSTTAASKLAGVNSKSSSRRKRQTQSNYGGIYGLPTTFGVTLPQSCCTTDLSSTSSLSNLYCISNANSSANSIHTNGCAKLLGKFAVGQTLGLAVINSFLVVLGLALIPVLMEVNSSNNNPQNAPFNQPMAQYNNQPYQYQANEYHPDVQYNNYVM</sequence>
<dbReference type="AlphaFoldDB" id="A0A814I250"/>
<feature type="transmembrane region" description="Helical" evidence="6">
    <location>
        <begin position="79"/>
        <end position="101"/>
    </location>
</feature>
<evidence type="ECO:0000313" key="8">
    <source>
        <dbReference type="EMBL" id="CAF1016132.1"/>
    </source>
</evidence>
<dbReference type="Proteomes" id="UP000663860">
    <property type="component" value="Unassembled WGS sequence"/>
</dbReference>
<dbReference type="InterPro" id="IPR008952">
    <property type="entry name" value="Tetraspanin_EC2_sf"/>
</dbReference>
<dbReference type="Proteomes" id="UP000663868">
    <property type="component" value="Unassembled WGS sequence"/>
</dbReference>
<proteinExistence type="predicted"/>
<evidence type="ECO:0000256" key="6">
    <source>
        <dbReference type="SAM" id="Phobius"/>
    </source>
</evidence>
<keyword evidence="2 6" id="KW-0812">Transmembrane</keyword>
<dbReference type="EMBL" id="CAJNOG010000153">
    <property type="protein sequence ID" value="CAF1016132.1"/>
    <property type="molecule type" value="Genomic_DNA"/>
</dbReference>
<feature type="compositionally biased region" description="Gly residues" evidence="5">
    <location>
        <begin position="206"/>
        <end position="260"/>
    </location>
</feature>
<dbReference type="InterPro" id="IPR018499">
    <property type="entry name" value="Tetraspanin/Peripherin"/>
</dbReference>
<evidence type="ECO:0000313" key="9">
    <source>
        <dbReference type="EMBL" id="CAF3884881.1"/>
    </source>
</evidence>
<evidence type="ECO:0000313" key="10">
    <source>
        <dbReference type="EMBL" id="CAF4009795.1"/>
    </source>
</evidence>
<evidence type="ECO:0000256" key="4">
    <source>
        <dbReference type="ARBA" id="ARBA00023136"/>
    </source>
</evidence>
<feature type="compositionally biased region" description="Polar residues" evidence="5">
    <location>
        <begin position="174"/>
        <end position="194"/>
    </location>
</feature>
<dbReference type="Proteomes" id="UP000663845">
    <property type="component" value="Unassembled WGS sequence"/>
</dbReference>
<feature type="transmembrane region" description="Helical" evidence="6">
    <location>
        <begin position="351"/>
        <end position="372"/>
    </location>
</feature>
<evidence type="ECO:0000256" key="5">
    <source>
        <dbReference type="SAM" id="MobiDB-lite"/>
    </source>
</evidence>
<dbReference type="SUPFAM" id="SSF48652">
    <property type="entry name" value="Tetraspanin"/>
    <property type="match status" value="1"/>
</dbReference>
<evidence type="ECO:0000256" key="1">
    <source>
        <dbReference type="ARBA" id="ARBA00004141"/>
    </source>
</evidence>
<evidence type="ECO:0000256" key="2">
    <source>
        <dbReference type="ARBA" id="ARBA00022692"/>
    </source>
</evidence>
<dbReference type="Pfam" id="PF00335">
    <property type="entry name" value="Tetraspanin"/>
    <property type="match status" value="1"/>
</dbReference>
<keyword evidence="3 6" id="KW-1133">Transmembrane helix</keyword>
<reference evidence="8" key="1">
    <citation type="submission" date="2021-02" db="EMBL/GenBank/DDBJ databases">
        <authorList>
            <person name="Nowell W R."/>
        </authorList>
    </citation>
    <scope>NUCLEOTIDE SEQUENCE</scope>
</reference>
<dbReference type="Gene3D" id="1.10.1450.10">
    <property type="entry name" value="Tetraspanin"/>
    <property type="match status" value="1"/>
</dbReference>
<comment type="subcellular location">
    <subcellularLocation>
        <location evidence="1">Membrane</location>
        <topology evidence="1">Multi-pass membrane protein</topology>
    </subcellularLocation>
</comment>
<feature type="transmembrane region" description="Helical" evidence="6">
    <location>
        <begin position="52"/>
        <end position="72"/>
    </location>
</feature>
<accession>A0A814I250</accession>
<dbReference type="EMBL" id="CAJOAZ010002021">
    <property type="protein sequence ID" value="CAF3884881.1"/>
    <property type="molecule type" value="Genomic_DNA"/>
</dbReference>
<evidence type="ECO:0000313" key="7">
    <source>
        <dbReference type="EMBL" id="CAF0927165.1"/>
    </source>
</evidence>
<evidence type="ECO:0000313" key="11">
    <source>
        <dbReference type="Proteomes" id="UP000663845"/>
    </source>
</evidence>
<gene>
    <name evidence="7" type="ORF">IZO911_LOCUS13657</name>
    <name evidence="8" type="ORF">JYZ213_LOCUS16803</name>
    <name evidence="10" type="ORF">KXQ929_LOCUS29001</name>
    <name evidence="9" type="ORF">OXD698_LOCUS23095</name>
</gene>
<feature type="compositionally biased region" description="Low complexity" evidence="5">
    <location>
        <begin position="159"/>
        <end position="173"/>
    </location>
</feature>
<feature type="region of interest" description="Disordered" evidence="5">
    <location>
        <begin position="159"/>
        <end position="286"/>
    </location>
</feature>
<evidence type="ECO:0000256" key="3">
    <source>
        <dbReference type="ARBA" id="ARBA00022989"/>
    </source>
</evidence>
<dbReference type="PANTHER" id="PTHR37612">
    <property type="entry name" value="FIBROIN HEAVY CHAIN FIB-H LIKE PROTEIN"/>
    <property type="match status" value="1"/>
</dbReference>
<dbReference type="EMBL" id="CAJOBB010002940">
    <property type="protein sequence ID" value="CAF4009795.1"/>
    <property type="molecule type" value="Genomic_DNA"/>
</dbReference>
<dbReference type="InterPro" id="IPR052258">
    <property type="entry name" value="Diverse_Func_Domain-Protein"/>
</dbReference>
<protein>
    <recommendedName>
        <fullName evidence="12">Tetraspanin</fullName>
    </recommendedName>
</protein>
<dbReference type="PANTHER" id="PTHR37612:SF20">
    <property type="entry name" value="PER-HEXAMER REPEAT PROTEIN 5-RELATED"/>
    <property type="match status" value="1"/>
</dbReference>
<keyword evidence="4 6" id="KW-0472">Membrane</keyword>